<gene>
    <name evidence="1" type="ORF">J2S10_005081</name>
</gene>
<name>A0ABT9Y2V4_9BACI</name>
<evidence type="ECO:0000313" key="2">
    <source>
        <dbReference type="Proteomes" id="UP001224122"/>
    </source>
</evidence>
<reference evidence="1 2" key="1">
    <citation type="submission" date="2023-07" db="EMBL/GenBank/DDBJ databases">
        <title>Genomic Encyclopedia of Type Strains, Phase IV (KMG-IV): sequencing the most valuable type-strain genomes for metagenomic binning, comparative biology and taxonomic classification.</title>
        <authorList>
            <person name="Goeker M."/>
        </authorList>
    </citation>
    <scope>NUCLEOTIDE SEQUENCE [LARGE SCALE GENOMIC DNA]</scope>
    <source>
        <strain evidence="1 2">DSM 27594</strain>
    </source>
</reference>
<dbReference type="EMBL" id="JAUSTW010000013">
    <property type="protein sequence ID" value="MDQ0201870.1"/>
    <property type="molecule type" value="Genomic_DNA"/>
</dbReference>
<accession>A0ABT9Y2V4</accession>
<organism evidence="1 2">
    <name type="scientific">Neobacillus ginsengisoli</name>
    <dbReference type="NCBI Taxonomy" id="904295"/>
    <lineage>
        <taxon>Bacteria</taxon>
        <taxon>Bacillati</taxon>
        <taxon>Bacillota</taxon>
        <taxon>Bacilli</taxon>
        <taxon>Bacillales</taxon>
        <taxon>Bacillaceae</taxon>
        <taxon>Neobacillus</taxon>
    </lineage>
</organism>
<evidence type="ECO:0000313" key="1">
    <source>
        <dbReference type="EMBL" id="MDQ0201870.1"/>
    </source>
</evidence>
<comment type="caution">
    <text evidence="1">The sequence shown here is derived from an EMBL/GenBank/DDBJ whole genome shotgun (WGS) entry which is preliminary data.</text>
</comment>
<proteinExistence type="predicted"/>
<protein>
    <submittedName>
        <fullName evidence="1">Spore germination protein PF</fullName>
    </submittedName>
</protein>
<dbReference type="Proteomes" id="UP001224122">
    <property type="component" value="Unassembled WGS sequence"/>
</dbReference>
<dbReference type="RefSeq" id="WP_307413586.1">
    <property type="nucleotide sequence ID" value="NZ_JAUSTW010000013.1"/>
</dbReference>
<dbReference type="InterPro" id="IPR019618">
    <property type="entry name" value="Spore_germination_GerPA"/>
</dbReference>
<sequence length="73" mass="7525">MVGYDRGSIEIDEIAGGIVNFDGSLVISPKLASKAAYGAGSNNTAVFNFTLTGTNLTNTNAVDLFDQPVSGNI</sequence>
<keyword evidence="2" id="KW-1185">Reference proteome</keyword>
<dbReference type="Pfam" id="PF10676">
    <property type="entry name" value="gerPA"/>
    <property type="match status" value="1"/>
</dbReference>